<dbReference type="EMBL" id="SMKS01000002">
    <property type="protein sequence ID" value="TDD10125.1"/>
    <property type="molecule type" value="Genomic_DNA"/>
</dbReference>
<feature type="signal peptide" evidence="1">
    <location>
        <begin position="1"/>
        <end position="20"/>
    </location>
</feature>
<reference evidence="2 3" key="1">
    <citation type="submission" date="2019-03" db="EMBL/GenBank/DDBJ databases">
        <title>Draft genome sequences of novel Actinobacteria.</title>
        <authorList>
            <person name="Sahin N."/>
            <person name="Ay H."/>
            <person name="Saygin H."/>
        </authorList>
    </citation>
    <scope>NUCLEOTIDE SEQUENCE [LARGE SCALE GENOMIC DNA]</scope>
    <source>
        <strain evidence="2 3">16K309</strain>
    </source>
</reference>
<dbReference type="AlphaFoldDB" id="A0A4R4W510"/>
<dbReference type="RefSeq" id="WP_132672224.1">
    <property type="nucleotide sequence ID" value="NZ_SMKS01000002.1"/>
</dbReference>
<sequence length="122" mass="12481">MRTGLALALAVVALVVTGCADPAKAISAAGYRNAVSLGARVELAKHGVLLRDRPACRSTGAENAHPGSDFTVECTASTPDNAAVTVHGVVTAAGTPAQREDYALRLDGRMLLHVNCLGTGCR</sequence>
<evidence type="ECO:0000313" key="3">
    <source>
        <dbReference type="Proteomes" id="UP000295674"/>
    </source>
</evidence>
<dbReference type="PROSITE" id="PS51257">
    <property type="entry name" value="PROKAR_LIPOPROTEIN"/>
    <property type="match status" value="1"/>
</dbReference>
<evidence type="ECO:0000256" key="1">
    <source>
        <dbReference type="SAM" id="SignalP"/>
    </source>
</evidence>
<gene>
    <name evidence="2" type="ORF">E1181_02510</name>
</gene>
<feature type="chain" id="PRO_5039069640" description="Lipoprotein" evidence="1">
    <location>
        <begin position="21"/>
        <end position="122"/>
    </location>
</feature>
<comment type="caution">
    <text evidence="2">The sequence shown here is derived from an EMBL/GenBank/DDBJ whole genome shotgun (WGS) entry which is preliminary data.</text>
</comment>
<dbReference type="Proteomes" id="UP000295674">
    <property type="component" value="Unassembled WGS sequence"/>
</dbReference>
<evidence type="ECO:0008006" key="4">
    <source>
        <dbReference type="Google" id="ProtNLM"/>
    </source>
</evidence>
<name>A0A4R4W510_9PSEU</name>
<dbReference type="OrthoDB" id="3694165at2"/>
<accession>A0A4R4W510</accession>
<proteinExistence type="predicted"/>
<protein>
    <recommendedName>
        <fullName evidence="4">Lipoprotein</fullName>
    </recommendedName>
</protein>
<organism evidence="2 3">
    <name type="scientific">Saccharopolyspora terrae</name>
    <dbReference type="NCBI Taxonomy" id="2530384"/>
    <lineage>
        <taxon>Bacteria</taxon>
        <taxon>Bacillati</taxon>
        <taxon>Actinomycetota</taxon>
        <taxon>Actinomycetes</taxon>
        <taxon>Pseudonocardiales</taxon>
        <taxon>Pseudonocardiaceae</taxon>
        <taxon>Saccharopolyspora</taxon>
    </lineage>
</organism>
<keyword evidence="1" id="KW-0732">Signal</keyword>
<keyword evidence="3" id="KW-1185">Reference proteome</keyword>
<evidence type="ECO:0000313" key="2">
    <source>
        <dbReference type="EMBL" id="TDD10125.1"/>
    </source>
</evidence>